<organism evidence="1 2">
    <name type="scientific">Breznakia blatticola</name>
    <dbReference type="NCBI Taxonomy" id="1754012"/>
    <lineage>
        <taxon>Bacteria</taxon>
        <taxon>Bacillati</taxon>
        <taxon>Bacillota</taxon>
        <taxon>Erysipelotrichia</taxon>
        <taxon>Erysipelotrichales</taxon>
        <taxon>Erysipelotrichaceae</taxon>
        <taxon>Breznakia</taxon>
    </lineage>
</organism>
<dbReference type="SFLD" id="SFLDS00003">
    <property type="entry name" value="Haloacid_Dehalogenase"/>
    <property type="match status" value="1"/>
</dbReference>
<dbReference type="GO" id="GO:0016791">
    <property type="term" value="F:phosphatase activity"/>
    <property type="evidence" value="ECO:0007669"/>
    <property type="project" value="TreeGrafter"/>
</dbReference>
<dbReference type="Pfam" id="PF08282">
    <property type="entry name" value="Hydrolase_3"/>
    <property type="match status" value="1"/>
</dbReference>
<accession>A0A4R8A8M5</accession>
<gene>
    <name evidence="1" type="ORF">EDD63_10844</name>
</gene>
<dbReference type="SFLD" id="SFLDG01140">
    <property type="entry name" value="C2.B:_Phosphomannomutase_and_P"/>
    <property type="match status" value="1"/>
</dbReference>
<evidence type="ECO:0000313" key="2">
    <source>
        <dbReference type="Proteomes" id="UP000294743"/>
    </source>
</evidence>
<comment type="caution">
    <text evidence="1">The sequence shown here is derived from an EMBL/GenBank/DDBJ whole genome shotgun (WGS) entry which is preliminary data.</text>
</comment>
<dbReference type="OrthoDB" id="9781413at2"/>
<dbReference type="PROSITE" id="PS01228">
    <property type="entry name" value="COF_1"/>
    <property type="match status" value="1"/>
</dbReference>
<dbReference type="EMBL" id="SODD01000008">
    <property type="protein sequence ID" value="TDW24690.1"/>
    <property type="molecule type" value="Genomic_DNA"/>
</dbReference>
<name>A0A4R8A8M5_9FIRM</name>
<evidence type="ECO:0008006" key="3">
    <source>
        <dbReference type="Google" id="ProtNLM"/>
    </source>
</evidence>
<protein>
    <recommendedName>
        <fullName evidence="3">Cof subfamily protein (Haloacid dehalogenase superfamily)/HAD superfamily hydrolase (TIGR01484 family)</fullName>
    </recommendedName>
</protein>
<dbReference type="InterPro" id="IPR023214">
    <property type="entry name" value="HAD_sf"/>
</dbReference>
<dbReference type="PANTHER" id="PTHR10000">
    <property type="entry name" value="PHOSPHOSERINE PHOSPHATASE"/>
    <property type="match status" value="1"/>
</dbReference>
<dbReference type="InterPro" id="IPR006379">
    <property type="entry name" value="HAD-SF_hydro_IIB"/>
</dbReference>
<evidence type="ECO:0000313" key="1">
    <source>
        <dbReference type="EMBL" id="TDW24690.1"/>
    </source>
</evidence>
<dbReference type="GO" id="GO:0005829">
    <property type="term" value="C:cytosol"/>
    <property type="evidence" value="ECO:0007669"/>
    <property type="project" value="TreeGrafter"/>
</dbReference>
<dbReference type="NCBIfam" id="TIGR01484">
    <property type="entry name" value="HAD-SF-IIB"/>
    <property type="match status" value="1"/>
</dbReference>
<sequence>MIRLFVSDLDGTLLNEDHVVSKENIKAVEMLRHHGVSFMPASGRDYLALQQAIEPIDVRPKCIALNGAQFYDNQGNCLVVNPLERDAIVEIQAILDTFGLSPDYYATEGRYAFYEGDDFIGYVRERILRLFHGEKQENLDEIIKNFTKDYHVESNLTNILDLEILKLEIICTDAQNKIDVQKALEVVQGITVTSSHELNLEVNALAATKGHAIQQVCDVYGYKPEEVLVVGDGLNDISMLEKFENSYAMGQASKTVKNAANYVALSNEEDGIAKLIYKVLEDNEKEANQ</sequence>
<dbReference type="NCBIfam" id="TIGR00099">
    <property type="entry name" value="Cof-subfamily"/>
    <property type="match status" value="1"/>
</dbReference>
<dbReference type="SUPFAM" id="SSF56784">
    <property type="entry name" value="HAD-like"/>
    <property type="match status" value="1"/>
</dbReference>
<proteinExistence type="predicted"/>
<dbReference type="GO" id="GO:0000287">
    <property type="term" value="F:magnesium ion binding"/>
    <property type="evidence" value="ECO:0007669"/>
    <property type="project" value="TreeGrafter"/>
</dbReference>
<dbReference type="InterPro" id="IPR036412">
    <property type="entry name" value="HAD-like_sf"/>
</dbReference>
<reference evidence="1 2" key="1">
    <citation type="submission" date="2019-03" db="EMBL/GenBank/DDBJ databases">
        <title>Genomic Encyclopedia of Type Strains, Phase IV (KMG-IV): sequencing the most valuable type-strain genomes for metagenomic binning, comparative biology and taxonomic classification.</title>
        <authorList>
            <person name="Goeker M."/>
        </authorList>
    </citation>
    <scope>NUCLEOTIDE SEQUENCE [LARGE SCALE GENOMIC DNA]</scope>
    <source>
        <strain evidence="1 2">DSM 28867</strain>
    </source>
</reference>
<dbReference type="Proteomes" id="UP000294743">
    <property type="component" value="Unassembled WGS sequence"/>
</dbReference>
<keyword evidence="2" id="KW-1185">Reference proteome</keyword>
<dbReference type="RefSeq" id="WP_134168647.1">
    <property type="nucleotide sequence ID" value="NZ_SODD01000008.1"/>
</dbReference>
<dbReference type="AlphaFoldDB" id="A0A4R8A8M5"/>
<dbReference type="Gene3D" id="3.30.1240.10">
    <property type="match status" value="1"/>
</dbReference>
<dbReference type="PANTHER" id="PTHR10000:SF8">
    <property type="entry name" value="HAD SUPERFAMILY HYDROLASE-LIKE, TYPE 3"/>
    <property type="match status" value="1"/>
</dbReference>
<dbReference type="Gene3D" id="3.40.50.1000">
    <property type="entry name" value="HAD superfamily/HAD-like"/>
    <property type="match status" value="1"/>
</dbReference>
<dbReference type="InterPro" id="IPR000150">
    <property type="entry name" value="Cof"/>
</dbReference>